<gene>
    <name evidence="3" type="ORF">FHL15_006669</name>
</gene>
<name>A0A553HX33_9PEZI</name>
<evidence type="ECO:0000256" key="2">
    <source>
        <dbReference type="SAM" id="Phobius"/>
    </source>
</evidence>
<protein>
    <submittedName>
        <fullName evidence="3">Uncharacterized protein</fullName>
    </submittedName>
</protein>
<feature type="region of interest" description="Disordered" evidence="1">
    <location>
        <begin position="1"/>
        <end position="28"/>
    </location>
</feature>
<keyword evidence="2" id="KW-0472">Membrane</keyword>
<dbReference type="OrthoDB" id="4758056at2759"/>
<comment type="caution">
    <text evidence="3">The sequence shown here is derived from an EMBL/GenBank/DDBJ whole genome shotgun (WGS) entry which is preliminary data.</text>
</comment>
<accession>A0A553HX33</accession>
<dbReference type="AlphaFoldDB" id="A0A553HX33"/>
<keyword evidence="2" id="KW-0812">Transmembrane</keyword>
<evidence type="ECO:0000313" key="4">
    <source>
        <dbReference type="Proteomes" id="UP000319160"/>
    </source>
</evidence>
<sequence length="184" mass="20271">MSIRPTTPTDTLAPMASSNSSQKATTIESEISSDTVSWGPRSLIQSPSPCLYPRFPPVAFLPSRTSPTELPTHHPYPESAVHYNEFSRNGPSDLLPYIEGHSGRTMALGIVCVVVIITLILLVILILSTCGERETTLSTITLEVSLGVIHEGFKSYWALLDPKRKARALKASEFVRRYGWISED</sequence>
<dbReference type="EMBL" id="VFLP01000036">
    <property type="protein sequence ID" value="TRX92502.1"/>
    <property type="molecule type" value="Genomic_DNA"/>
</dbReference>
<organism evidence="3 4">
    <name type="scientific">Xylaria flabelliformis</name>
    <dbReference type="NCBI Taxonomy" id="2512241"/>
    <lineage>
        <taxon>Eukaryota</taxon>
        <taxon>Fungi</taxon>
        <taxon>Dikarya</taxon>
        <taxon>Ascomycota</taxon>
        <taxon>Pezizomycotina</taxon>
        <taxon>Sordariomycetes</taxon>
        <taxon>Xylariomycetidae</taxon>
        <taxon>Xylariales</taxon>
        <taxon>Xylariaceae</taxon>
        <taxon>Xylaria</taxon>
    </lineage>
</organism>
<reference evidence="4" key="1">
    <citation type="submission" date="2019-06" db="EMBL/GenBank/DDBJ databases">
        <title>Draft genome sequence of the griseofulvin-producing fungus Xylaria cubensis strain G536.</title>
        <authorList>
            <person name="Mead M.E."/>
            <person name="Raja H.A."/>
            <person name="Steenwyk J.L."/>
            <person name="Knowles S.L."/>
            <person name="Oberlies N.H."/>
            <person name="Rokas A."/>
        </authorList>
    </citation>
    <scope>NUCLEOTIDE SEQUENCE [LARGE SCALE GENOMIC DNA]</scope>
    <source>
        <strain evidence="4">G536</strain>
    </source>
</reference>
<evidence type="ECO:0000256" key="1">
    <source>
        <dbReference type="SAM" id="MobiDB-lite"/>
    </source>
</evidence>
<dbReference type="Proteomes" id="UP000319160">
    <property type="component" value="Unassembled WGS sequence"/>
</dbReference>
<evidence type="ECO:0000313" key="3">
    <source>
        <dbReference type="EMBL" id="TRX92502.1"/>
    </source>
</evidence>
<feature type="transmembrane region" description="Helical" evidence="2">
    <location>
        <begin position="106"/>
        <end position="127"/>
    </location>
</feature>
<keyword evidence="2" id="KW-1133">Transmembrane helix</keyword>
<proteinExistence type="predicted"/>
<keyword evidence="4" id="KW-1185">Reference proteome</keyword>